<keyword evidence="5" id="KW-1207">Sterol metabolism</keyword>
<keyword evidence="5" id="KW-0547">Nucleotide-binding</keyword>
<keyword evidence="5" id="KW-0753">Steroid metabolism</keyword>
<dbReference type="InterPro" id="IPR013750">
    <property type="entry name" value="GHMP_kinase_C_dom"/>
</dbReference>
<evidence type="ECO:0000256" key="4">
    <source>
        <dbReference type="ARBA" id="ARBA00022842"/>
    </source>
</evidence>
<evidence type="ECO:0000256" key="5">
    <source>
        <dbReference type="RuleBase" id="RU363087"/>
    </source>
</evidence>
<dbReference type="PANTHER" id="PTHR43290:SF2">
    <property type="entry name" value="MEVALONATE KINASE"/>
    <property type="match status" value="1"/>
</dbReference>
<protein>
    <recommendedName>
        <fullName evidence="5">Mevalonate kinase</fullName>
        <shortName evidence="5">MK</shortName>
        <ecNumber evidence="5">2.7.1.36</ecNumber>
    </recommendedName>
</protein>
<reference evidence="8" key="1">
    <citation type="journal article" date="2023" name="Insect Mol. Biol.">
        <title>Genome sequencing provides insights into the evolution of gene families encoding plant cell wall-degrading enzymes in longhorned beetles.</title>
        <authorList>
            <person name="Shin N.R."/>
            <person name="Okamura Y."/>
            <person name="Kirsch R."/>
            <person name="Pauchet Y."/>
        </authorList>
    </citation>
    <scope>NUCLEOTIDE SEQUENCE</scope>
    <source>
        <strain evidence="8">RBIC_L_NR</strain>
    </source>
</reference>
<evidence type="ECO:0000313" key="9">
    <source>
        <dbReference type="Proteomes" id="UP001162156"/>
    </source>
</evidence>
<keyword evidence="2 5" id="KW-0808">Transferase</keyword>
<comment type="similarity">
    <text evidence="5">Belongs to the GHMP kinase family. Mevalonate kinase subfamily.</text>
</comment>
<dbReference type="PANTHER" id="PTHR43290">
    <property type="entry name" value="MEVALONATE KINASE"/>
    <property type="match status" value="1"/>
</dbReference>
<evidence type="ECO:0000313" key="8">
    <source>
        <dbReference type="EMBL" id="KAJ8939295.1"/>
    </source>
</evidence>
<keyword evidence="5" id="KW-0067">ATP-binding</keyword>
<keyword evidence="1 5" id="KW-0963">Cytoplasm</keyword>
<dbReference type="GO" id="GO:0006695">
    <property type="term" value="P:cholesterol biosynthetic process"/>
    <property type="evidence" value="ECO:0007669"/>
    <property type="project" value="TreeGrafter"/>
</dbReference>
<accession>A0AAV8XKH8</accession>
<keyword evidence="3 5" id="KW-0418">Kinase</keyword>
<gene>
    <name evidence="8" type="ORF">NQ314_011152</name>
</gene>
<feature type="transmembrane region" description="Helical" evidence="6">
    <location>
        <begin position="141"/>
        <end position="160"/>
    </location>
</feature>
<dbReference type="GO" id="GO:0004496">
    <property type="term" value="F:mevalonate kinase activity"/>
    <property type="evidence" value="ECO:0007669"/>
    <property type="project" value="UniProtKB-EC"/>
</dbReference>
<dbReference type="InterPro" id="IPR020568">
    <property type="entry name" value="Ribosomal_Su5_D2-typ_SF"/>
</dbReference>
<evidence type="ECO:0000256" key="2">
    <source>
        <dbReference type="ARBA" id="ARBA00022679"/>
    </source>
</evidence>
<sequence>ILHGEHSVVYGKLALAASLGLRTKLKLIEINAPNLVVVELPLLDFSYSYDLQKLKDYLLDQPLSLTTDSSEFNLELPGFVHHESLLDRAENFLNYTTGSISLNLSQQMSLIAMFYLLAGILGSVNIDVSSFAFISQTDLKIGAGTGSSASFLVSFAALLMQYVKLKKRNSGNFSKEGYKPCSWDVDTRTFNMRELDMICKWAFCAEKIVHGTPSGIDNTICTYGSMVEFRKGLAPKLLEITCQFRIMLINTNIPRETKKLVSKVARLHEKYPDLTNNILNAMEDVAFIALHHISSLCALVGKEESQVTDLVREHYEELGRLASINHNLLNSLGVSHLKLDEAIQILSENGLQGKLTGAGGGGYATCLIPPFVEAVVIENVVQIFSSRGFQVVITNLGGVGVTVD</sequence>
<keyword evidence="5" id="KW-0444">Lipid biosynthesis</keyword>
<evidence type="ECO:0000256" key="1">
    <source>
        <dbReference type="ARBA" id="ARBA00022490"/>
    </source>
</evidence>
<comment type="subcellular location">
    <subcellularLocation>
        <location evidence="5">Cytoplasm</location>
    </subcellularLocation>
</comment>
<keyword evidence="6" id="KW-0472">Membrane</keyword>
<comment type="catalytic activity">
    <reaction evidence="5">
        <text>(R)-mevalonate + ATP = (R)-5-phosphomevalonate + ADP + H(+)</text>
        <dbReference type="Rhea" id="RHEA:17065"/>
        <dbReference type="ChEBI" id="CHEBI:15378"/>
        <dbReference type="ChEBI" id="CHEBI:30616"/>
        <dbReference type="ChEBI" id="CHEBI:36464"/>
        <dbReference type="ChEBI" id="CHEBI:58146"/>
        <dbReference type="ChEBI" id="CHEBI:456216"/>
        <dbReference type="EC" id="2.7.1.36"/>
    </reaction>
</comment>
<feature type="transmembrane region" description="Helical" evidence="6">
    <location>
        <begin position="110"/>
        <end position="135"/>
    </location>
</feature>
<dbReference type="GO" id="GO:0019287">
    <property type="term" value="P:isopentenyl diphosphate biosynthetic process, mevalonate pathway"/>
    <property type="evidence" value="ECO:0007669"/>
    <property type="project" value="TreeGrafter"/>
</dbReference>
<dbReference type="GO" id="GO:0005524">
    <property type="term" value="F:ATP binding"/>
    <property type="evidence" value="ECO:0007669"/>
    <property type="project" value="UniProtKB-KW"/>
</dbReference>
<proteinExistence type="inferred from homology"/>
<keyword evidence="6" id="KW-0812">Transmembrane</keyword>
<comment type="pathway">
    <text evidence="5">Isoprenoid biosynthesis; isopentenyl diphosphate biosynthesis via mevalonate pathway; isopentenyl diphosphate from (R)-mevalonate: step 1/3.</text>
</comment>
<dbReference type="GO" id="GO:0005829">
    <property type="term" value="C:cytosol"/>
    <property type="evidence" value="ECO:0007669"/>
    <property type="project" value="TreeGrafter"/>
</dbReference>
<evidence type="ECO:0000256" key="3">
    <source>
        <dbReference type="ARBA" id="ARBA00022777"/>
    </source>
</evidence>
<dbReference type="SUPFAM" id="SSF54211">
    <property type="entry name" value="Ribosomal protein S5 domain 2-like"/>
    <property type="match status" value="1"/>
</dbReference>
<dbReference type="NCBIfam" id="TIGR00549">
    <property type="entry name" value="mevalon_kin"/>
    <property type="match status" value="1"/>
</dbReference>
<dbReference type="InterPro" id="IPR006205">
    <property type="entry name" value="Mev_gal_kin"/>
</dbReference>
<organism evidence="8 9">
    <name type="scientific">Rhamnusium bicolor</name>
    <dbReference type="NCBI Taxonomy" id="1586634"/>
    <lineage>
        <taxon>Eukaryota</taxon>
        <taxon>Metazoa</taxon>
        <taxon>Ecdysozoa</taxon>
        <taxon>Arthropoda</taxon>
        <taxon>Hexapoda</taxon>
        <taxon>Insecta</taxon>
        <taxon>Pterygota</taxon>
        <taxon>Neoptera</taxon>
        <taxon>Endopterygota</taxon>
        <taxon>Coleoptera</taxon>
        <taxon>Polyphaga</taxon>
        <taxon>Cucujiformia</taxon>
        <taxon>Chrysomeloidea</taxon>
        <taxon>Cerambycidae</taxon>
        <taxon>Lepturinae</taxon>
        <taxon>Rhagiini</taxon>
        <taxon>Rhamnusium</taxon>
    </lineage>
</organism>
<dbReference type="InterPro" id="IPR014721">
    <property type="entry name" value="Ribsml_uS5_D2-typ_fold_subgr"/>
</dbReference>
<keyword evidence="6" id="KW-1133">Transmembrane helix</keyword>
<keyword evidence="5" id="KW-0756">Sterol biosynthesis</keyword>
<feature type="non-terminal residue" evidence="8">
    <location>
        <position position="1"/>
    </location>
</feature>
<keyword evidence="9" id="KW-1185">Reference proteome</keyword>
<dbReference type="Gene3D" id="3.30.230.10">
    <property type="match status" value="1"/>
</dbReference>
<dbReference type="Gene3D" id="3.30.70.890">
    <property type="entry name" value="GHMP kinase, C-terminal domain"/>
    <property type="match status" value="1"/>
</dbReference>
<dbReference type="SUPFAM" id="SSF55060">
    <property type="entry name" value="GHMP Kinase, C-terminal domain"/>
    <property type="match status" value="1"/>
</dbReference>
<keyword evidence="5" id="KW-0443">Lipid metabolism</keyword>
<dbReference type="Proteomes" id="UP001162156">
    <property type="component" value="Unassembled WGS sequence"/>
</dbReference>
<evidence type="ECO:0000256" key="6">
    <source>
        <dbReference type="SAM" id="Phobius"/>
    </source>
</evidence>
<keyword evidence="4" id="KW-0460">Magnesium</keyword>
<keyword evidence="5" id="KW-0752">Steroid biosynthesis</keyword>
<feature type="domain" description="GHMP kinase C-terminal" evidence="7">
    <location>
        <begin position="309"/>
        <end position="372"/>
    </location>
</feature>
<name>A0AAV8XKH8_9CUCU</name>
<dbReference type="AlphaFoldDB" id="A0AAV8XKH8"/>
<evidence type="ECO:0000259" key="7">
    <source>
        <dbReference type="Pfam" id="PF08544"/>
    </source>
</evidence>
<comment type="caution">
    <text evidence="8">The sequence shown here is derived from an EMBL/GenBank/DDBJ whole genome shotgun (WGS) entry which is preliminary data.</text>
</comment>
<dbReference type="PRINTS" id="PR00959">
    <property type="entry name" value="MEVGALKINASE"/>
</dbReference>
<dbReference type="EC" id="2.7.1.36" evidence="5"/>
<dbReference type="Pfam" id="PF08544">
    <property type="entry name" value="GHMP_kinases_C"/>
    <property type="match status" value="1"/>
</dbReference>
<dbReference type="EMBL" id="JANEYF010003098">
    <property type="protein sequence ID" value="KAJ8939295.1"/>
    <property type="molecule type" value="Genomic_DNA"/>
</dbReference>
<dbReference type="InterPro" id="IPR036554">
    <property type="entry name" value="GHMP_kinase_C_sf"/>
</dbReference>